<evidence type="ECO:0000259" key="10">
    <source>
        <dbReference type="Pfam" id="PF02770"/>
    </source>
</evidence>
<accession>A0A0H4WX76</accession>
<evidence type="ECO:0000256" key="2">
    <source>
        <dbReference type="ARBA" id="ARBA00009347"/>
    </source>
</evidence>
<dbReference type="PROSITE" id="PS00073">
    <property type="entry name" value="ACYL_COA_DH_2"/>
    <property type="match status" value="1"/>
</dbReference>
<feature type="domain" description="Acyl-CoA dehydrogenase/oxidase N-terminal" evidence="11">
    <location>
        <begin position="6"/>
        <end position="117"/>
    </location>
</feature>
<dbReference type="InterPro" id="IPR006089">
    <property type="entry name" value="Acyl-CoA_DH_CS"/>
</dbReference>
<dbReference type="Pfam" id="PF02771">
    <property type="entry name" value="Acyl-CoA_dh_N"/>
    <property type="match status" value="1"/>
</dbReference>
<name>A0A0H4WX76_9BACT</name>
<feature type="domain" description="Acyl-CoA dehydrogenase/oxidase C-terminal" evidence="9">
    <location>
        <begin position="228"/>
        <end position="375"/>
    </location>
</feature>
<dbReference type="InterPro" id="IPR036250">
    <property type="entry name" value="AcylCo_DH-like_C"/>
</dbReference>
<feature type="domain" description="Acyl-CoA oxidase/dehydrogenase middle" evidence="10">
    <location>
        <begin position="122"/>
        <end position="216"/>
    </location>
</feature>
<dbReference type="InterPro" id="IPR013786">
    <property type="entry name" value="AcylCoA_DH/ox_N"/>
</dbReference>
<dbReference type="Gene3D" id="1.10.540.10">
    <property type="entry name" value="Acyl-CoA dehydrogenase/oxidase, N-terminal domain"/>
    <property type="match status" value="1"/>
</dbReference>
<protein>
    <recommendedName>
        <fullName evidence="7">Cyclohex-1-ene-1-carbonyl-CoA dehydrogenase</fullName>
        <ecNumber evidence="6">1.3.8.10</ecNumber>
    </recommendedName>
</protein>
<dbReference type="eggNOG" id="COG1960">
    <property type="taxonomic scope" value="Bacteria"/>
</dbReference>
<organism evidence="12 13">
    <name type="scientific">Pseudomyxococcus hansupus</name>
    <dbReference type="NCBI Taxonomy" id="1297742"/>
    <lineage>
        <taxon>Bacteria</taxon>
        <taxon>Pseudomonadati</taxon>
        <taxon>Myxococcota</taxon>
        <taxon>Myxococcia</taxon>
        <taxon>Myxococcales</taxon>
        <taxon>Cystobacterineae</taxon>
        <taxon>Myxococcaceae</taxon>
        <taxon>Pseudomyxococcus</taxon>
    </lineage>
</organism>
<dbReference type="PROSITE" id="PS00072">
    <property type="entry name" value="ACYL_COA_DH_1"/>
    <property type="match status" value="1"/>
</dbReference>
<dbReference type="Gene3D" id="2.40.110.10">
    <property type="entry name" value="Butyryl-CoA Dehydrogenase, subunit A, domain 2"/>
    <property type="match status" value="1"/>
</dbReference>
<proteinExistence type="inferred from homology"/>
<evidence type="ECO:0000256" key="8">
    <source>
        <dbReference type="RuleBase" id="RU362125"/>
    </source>
</evidence>
<dbReference type="FunFam" id="1.20.140.10:FF:000004">
    <property type="entry name" value="Acyl-CoA dehydrogenase FadE25"/>
    <property type="match status" value="1"/>
</dbReference>
<dbReference type="Gene3D" id="1.20.140.10">
    <property type="entry name" value="Butyryl-CoA Dehydrogenase, subunit A, domain 3"/>
    <property type="match status" value="1"/>
</dbReference>
<keyword evidence="13" id="KW-1185">Reference proteome</keyword>
<keyword evidence="3 8" id="KW-0285">Flavoprotein</keyword>
<dbReference type="PIRSF" id="PIRSF016578">
    <property type="entry name" value="HsaA"/>
    <property type="match status" value="1"/>
</dbReference>
<dbReference type="KEGG" id="mym:A176_003135"/>
<evidence type="ECO:0000256" key="7">
    <source>
        <dbReference type="ARBA" id="ARBA00072305"/>
    </source>
</evidence>
<evidence type="ECO:0000313" key="12">
    <source>
        <dbReference type="EMBL" id="AKQ66223.1"/>
    </source>
</evidence>
<dbReference type="Proteomes" id="UP000009026">
    <property type="component" value="Chromosome"/>
</dbReference>
<keyword evidence="5 8" id="KW-0560">Oxidoreductase</keyword>
<dbReference type="AlphaFoldDB" id="A0A0H4WX76"/>
<dbReference type="InterPro" id="IPR037069">
    <property type="entry name" value="AcylCoA_DH/ox_N_sf"/>
</dbReference>
<evidence type="ECO:0000256" key="6">
    <source>
        <dbReference type="ARBA" id="ARBA00066362"/>
    </source>
</evidence>
<dbReference type="OrthoDB" id="9765339at2"/>
<evidence type="ECO:0000313" key="13">
    <source>
        <dbReference type="Proteomes" id="UP000009026"/>
    </source>
</evidence>
<dbReference type="GO" id="GO:0050660">
    <property type="term" value="F:flavin adenine dinucleotide binding"/>
    <property type="evidence" value="ECO:0007669"/>
    <property type="project" value="InterPro"/>
</dbReference>
<dbReference type="SUPFAM" id="SSF56645">
    <property type="entry name" value="Acyl-CoA dehydrogenase NM domain-like"/>
    <property type="match status" value="1"/>
</dbReference>
<evidence type="ECO:0000256" key="3">
    <source>
        <dbReference type="ARBA" id="ARBA00022630"/>
    </source>
</evidence>
<dbReference type="FunFam" id="2.40.110.10:FF:000001">
    <property type="entry name" value="Acyl-CoA dehydrogenase, mitochondrial"/>
    <property type="match status" value="1"/>
</dbReference>
<dbReference type="Pfam" id="PF00441">
    <property type="entry name" value="Acyl-CoA_dh_1"/>
    <property type="match status" value="1"/>
</dbReference>
<evidence type="ECO:0000256" key="4">
    <source>
        <dbReference type="ARBA" id="ARBA00022827"/>
    </source>
</evidence>
<comment type="similarity">
    <text evidence="2 8">Belongs to the acyl-CoA dehydrogenase family.</text>
</comment>
<dbReference type="FunFam" id="1.10.540.10:FF:000002">
    <property type="entry name" value="Acyl-CoA dehydrogenase FadE19"/>
    <property type="match status" value="1"/>
</dbReference>
<dbReference type="Pfam" id="PF02770">
    <property type="entry name" value="Acyl-CoA_dh_M"/>
    <property type="match status" value="1"/>
</dbReference>
<evidence type="ECO:0000256" key="1">
    <source>
        <dbReference type="ARBA" id="ARBA00001974"/>
    </source>
</evidence>
<dbReference type="PANTHER" id="PTHR43884:SF12">
    <property type="entry name" value="ISOVALERYL-COA DEHYDROGENASE, MITOCHONDRIAL-RELATED"/>
    <property type="match status" value="1"/>
</dbReference>
<dbReference type="EMBL" id="CP012109">
    <property type="protein sequence ID" value="AKQ66223.1"/>
    <property type="molecule type" value="Genomic_DNA"/>
</dbReference>
<evidence type="ECO:0000259" key="9">
    <source>
        <dbReference type="Pfam" id="PF00441"/>
    </source>
</evidence>
<sequence>MNFELTETQTLIRDTARKFARERVAPLARTLDREERFPTDLFKELGELGLLGVNLPARYGGSEAGAVSYALAMMEMAAADASTSVAMAVTNMCGELINAFGTDAQREKYVTRLASGEAIAGSFALSEPHAGSDPGALRTTAVRRGDSWVLNGSKQWITSGAYAGVLVVWARTSGSGNKGLSCFIVEGGTKGLIIGKHEDKMGLRSSNTVGLTFEDCEIPAENLLGAEGQGFRLAMVALDGGRIGIAAQACGVGRAALEASVAYVKDRKAFGQAIGEFQGPRFMLADMKTQLDAAELLTLRAAVMKEQGQPFSREASMAKLFASEMSNRVADKGVQLHGGYGYIDEFPVERYFRDARVQTIYEGTSEVQRMVIARESFKLLG</sequence>
<dbReference type="STRING" id="1297742.A176_003135"/>
<comment type="cofactor">
    <cofactor evidence="1 8">
        <name>FAD</name>
        <dbReference type="ChEBI" id="CHEBI:57692"/>
    </cofactor>
</comment>
<dbReference type="EC" id="1.3.8.10" evidence="6"/>
<dbReference type="SUPFAM" id="SSF47203">
    <property type="entry name" value="Acyl-CoA dehydrogenase C-terminal domain-like"/>
    <property type="match status" value="1"/>
</dbReference>
<dbReference type="InterPro" id="IPR046373">
    <property type="entry name" value="Acyl-CoA_Oxase/DH_mid-dom_sf"/>
</dbReference>
<dbReference type="GO" id="GO:0003995">
    <property type="term" value="F:acyl-CoA dehydrogenase activity"/>
    <property type="evidence" value="ECO:0007669"/>
    <property type="project" value="InterPro"/>
</dbReference>
<reference evidence="12 13" key="1">
    <citation type="journal article" date="2016" name="PLoS ONE">
        <title>Complete Genome Sequence and Comparative Genomics of a Novel Myxobacterium Myxococcus hansupus.</title>
        <authorList>
            <person name="Sharma G."/>
            <person name="Narwani T."/>
            <person name="Subramanian S."/>
        </authorList>
    </citation>
    <scope>NUCLEOTIDE SEQUENCE [LARGE SCALE GENOMIC DNA]</scope>
    <source>
        <strain evidence="13">mixupus</strain>
    </source>
</reference>
<dbReference type="PANTHER" id="PTHR43884">
    <property type="entry name" value="ACYL-COA DEHYDROGENASE"/>
    <property type="match status" value="1"/>
</dbReference>
<gene>
    <name evidence="12" type="ORF">A176_003135</name>
</gene>
<dbReference type="InterPro" id="IPR009075">
    <property type="entry name" value="AcylCo_DH/oxidase_C"/>
</dbReference>
<evidence type="ECO:0000259" key="11">
    <source>
        <dbReference type="Pfam" id="PF02771"/>
    </source>
</evidence>
<dbReference type="PATRIC" id="fig|1297742.4.peg.3165"/>
<dbReference type="RefSeq" id="WP_002639615.1">
    <property type="nucleotide sequence ID" value="NZ_CP012109.1"/>
</dbReference>
<dbReference type="InterPro" id="IPR009100">
    <property type="entry name" value="AcylCoA_DH/oxidase_NM_dom_sf"/>
</dbReference>
<evidence type="ECO:0000256" key="5">
    <source>
        <dbReference type="ARBA" id="ARBA00023002"/>
    </source>
</evidence>
<keyword evidence="4 8" id="KW-0274">FAD</keyword>
<dbReference type="InterPro" id="IPR006091">
    <property type="entry name" value="Acyl-CoA_Oxase/DH_mid-dom"/>
</dbReference>